<reference evidence="2" key="1">
    <citation type="submission" date="2022-11" db="EMBL/GenBank/DDBJ databases">
        <title>Centuries of genome instability and evolution in soft-shell clam transmissible cancer (bioRxiv).</title>
        <authorList>
            <person name="Hart S.F.M."/>
            <person name="Yonemitsu M.A."/>
            <person name="Giersch R.M."/>
            <person name="Beal B.F."/>
            <person name="Arriagada G."/>
            <person name="Davis B.W."/>
            <person name="Ostrander E.A."/>
            <person name="Goff S.P."/>
            <person name="Metzger M.J."/>
        </authorList>
    </citation>
    <scope>NUCLEOTIDE SEQUENCE</scope>
    <source>
        <strain evidence="2">MELC-2E11</strain>
        <tissue evidence="2">Siphon/mantle</tissue>
    </source>
</reference>
<evidence type="ECO:0000313" key="3">
    <source>
        <dbReference type="Proteomes" id="UP001164746"/>
    </source>
</evidence>
<sequence>MRNLASRGLTLRGHDAEQSRWTPLSCPEFRKRPTINDATYPAKSGDRRQEPHVSSRPWVTRQQIHPIRNRLFLSCANLDARE</sequence>
<feature type="region of interest" description="Disordered" evidence="1">
    <location>
        <begin position="32"/>
        <end position="57"/>
    </location>
</feature>
<evidence type="ECO:0000256" key="1">
    <source>
        <dbReference type="SAM" id="MobiDB-lite"/>
    </source>
</evidence>
<feature type="compositionally biased region" description="Basic and acidic residues" evidence="1">
    <location>
        <begin position="44"/>
        <end position="53"/>
    </location>
</feature>
<dbReference type="Proteomes" id="UP001164746">
    <property type="component" value="Chromosome 5"/>
</dbReference>
<protein>
    <submittedName>
        <fullName evidence="2">Uncharacterized protein</fullName>
    </submittedName>
</protein>
<dbReference type="EMBL" id="CP111016">
    <property type="protein sequence ID" value="WAR05196.1"/>
    <property type="molecule type" value="Genomic_DNA"/>
</dbReference>
<accession>A0ABY7E8F2</accession>
<keyword evidence="3" id="KW-1185">Reference proteome</keyword>
<proteinExistence type="predicted"/>
<evidence type="ECO:0000313" key="2">
    <source>
        <dbReference type="EMBL" id="WAR05196.1"/>
    </source>
</evidence>
<name>A0ABY7E8F2_MYAAR</name>
<organism evidence="2 3">
    <name type="scientific">Mya arenaria</name>
    <name type="common">Soft-shell clam</name>
    <dbReference type="NCBI Taxonomy" id="6604"/>
    <lineage>
        <taxon>Eukaryota</taxon>
        <taxon>Metazoa</taxon>
        <taxon>Spiralia</taxon>
        <taxon>Lophotrochozoa</taxon>
        <taxon>Mollusca</taxon>
        <taxon>Bivalvia</taxon>
        <taxon>Autobranchia</taxon>
        <taxon>Heteroconchia</taxon>
        <taxon>Euheterodonta</taxon>
        <taxon>Imparidentia</taxon>
        <taxon>Neoheterodontei</taxon>
        <taxon>Myida</taxon>
        <taxon>Myoidea</taxon>
        <taxon>Myidae</taxon>
        <taxon>Mya</taxon>
    </lineage>
</organism>
<gene>
    <name evidence="2" type="ORF">MAR_020565</name>
</gene>